<dbReference type="EMBL" id="GL349476">
    <property type="protein sequence ID" value="KNC52862.1"/>
    <property type="molecule type" value="Genomic_DNA"/>
</dbReference>
<dbReference type="Pfam" id="PF13738">
    <property type="entry name" value="Pyr_redox_3"/>
    <property type="match status" value="1"/>
</dbReference>
<keyword evidence="4" id="KW-1185">Reference proteome</keyword>
<dbReference type="SUPFAM" id="SSF54695">
    <property type="entry name" value="POZ domain"/>
    <property type="match status" value="2"/>
</dbReference>
<dbReference type="STRING" id="461836.A0A0L0DKM5"/>
<dbReference type="InterPro" id="IPR036188">
    <property type="entry name" value="FAD/NAD-bd_sf"/>
</dbReference>
<dbReference type="Pfam" id="PF02214">
    <property type="entry name" value="BTB_2"/>
    <property type="match status" value="2"/>
</dbReference>
<feature type="compositionally biased region" description="Acidic residues" evidence="1">
    <location>
        <begin position="240"/>
        <end position="250"/>
    </location>
</feature>
<feature type="region of interest" description="Disordered" evidence="1">
    <location>
        <begin position="231"/>
        <end position="285"/>
    </location>
</feature>
<evidence type="ECO:0000313" key="4">
    <source>
        <dbReference type="Proteomes" id="UP000054408"/>
    </source>
</evidence>
<feature type="compositionally biased region" description="Low complexity" evidence="1">
    <location>
        <begin position="256"/>
        <end position="268"/>
    </location>
</feature>
<dbReference type="InterPro" id="IPR000210">
    <property type="entry name" value="BTB/POZ_dom"/>
</dbReference>
<protein>
    <submittedName>
        <fullName evidence="3">BTB/POZ domain-containing protein KCTD5</fullName>
    </submittedName>
</protein>
<sequence length="1138" mass="119544">MADSGQPAEPPVVLGAEGEGPVPEPWVRLNVGGTLFTTTRATLGLCPDSVLAAMFPLSGPPSLPIARAADGAYLLDREPAYFGPLLSYLRSGAVFIDAGIAATGVLHEARAFGITPLVALLDAQLADEAQPKLAPALYLVVRCVTLYQAGRARTNIAYMGPLSRRKRERLEGVSLSPALNMLASWGWRLVTSCGKGGDHEKFIFSKTPKSLRSARRYIDTILSPSVRHDPMTALRSEFDPPVDSDTEADTQPDFGSASLSSSADSSSAEPDMPDPELDATDPAASDPAAGIAVTASTHALDGGAGAAEHALHRAVQRARRARRKRDSTALVYPVEELFRADDEWISLNVGGRIFCTTLRTLRDRAPASMLAHMFRPLTEGDEPASPSAPASFAWHSARDAHGNYLLDRDPRYFGPILHYLRTGNLVVDPGVSLEGIRAEALFFQIAPLITAVEQRLNAPDEAPLFQYLIVRSVTLYYASRAQVKVTIRGPYNRFRDTDLENLSLAQIFNIVAADGWRLQSASGKGGDHEKFVFERPFSDANHPSVLEPLLPRNASTLDPAGPTPAAAASAAAAAALNPRGATAIPVGAGAAIAATTAAAAAAAAATAALPAFLASVLVLDLAFVLTTTATATPSSTQLDLVVVGLGPSGLTAMATAAAGRIPVLRPLQHLHPAGSALADALPLPLVHALALASDAGLARLDGRSDAPAALLVDAHAAPRADDPHHSGYGLAESALDMVSSDVATALNVLAVGDAPPGGSWHAMAAHMATLSPGEWMALPGMPFWPWLLCSTPDALFNAVLLPHHADAEHELRAELAAVTPQLSWLRSLDDATLLREALAFARPRRQLVVDYYAAYPAAMALPPDTIKHGYRVVAVDLAPDGAGFDLVALRCDAPGPHAPLRLSARAVVLALGMYGKPKMLGVPGEDLPLVHHRTAAVDDLDPDLAATVVIVGDGLSAADALAALLGDGYSCRVVHLFRRDTDGELSLDSYRGADDEYPEYARVLELMEGTATHTRYSGMEGKAIARITSAGQVVLSDGSILVDVSAVLVLIGSTPDLGLLSPSLLERLGIGAPDSQDVLRKPLAVHPRTFEVRAVPSLYAVGPLAGENFVRFNVGTALAAAYTAVLRALAATQHAVAV</sequence>
<dbReference type="Proteomes" id="UP000054408">
    <property type="component" value="Unassembled WGS sequence"/>
</dbReference>
<dbReference type="Gene3D" id="3.30.710.10">
    <property type="entry name" value="Potassium Channel Kv1.1, Chain A"/>
    <property type="match status" value="2"/>
</dbReference>
<evidence type="ECO:0000256" key="1">
    <source>
        <dbReference type="SAM" id="MobiDB-lite"/>
    </source>
</evidence>
<dbReference type="RefSeq" id="XP_013754963.1">
    <property type="nucleotide sequence ID" value="XM_013899509.1"/>
</dbReference>
<dbReference type="GeneID" id="25567571"/>
<dbReference type="AlphaFoldDB" id="A0A0L0DKM5"/>
<dbReference type="PANTHER" id="PTHR15192:SF8">
    <property type="entry name" value="FAD_NAD(P)-BINDING DOMAIN-CONTAINING PROTEIN"/>
    <property type="match status" value="1"/>
</dbReference>
<accession>A0A0L0DKM5</accession>
<dbReference type="eggNOG" id="KOG1665">
    <property type="taxonomic scope" value="Eukaryota"/>
</dbReference>
<dbReference type="PANTHER" id="PTHR15192">
    <property type="entry name" value="PROTEIN CBG05349"/>
    <property type="match status" value="1"/>
</dbReference>
<dbReference type="SUPFAM" id="SSF51905">
    <property type="entry name" value="FAD/NAD(P)-binding domain"/>
    <property type="match status" value="1"/>
</dbReference>
<feature type="domain" description="BTB" evidence="2">
    <location>
        <begin position="25"/>
        <end position="129"/>
    </location>
</feature>
<name>A0A0L0DKM5_THETB</name>
<evidence type="ECO:0000313" key="3">
    <source>
        <dbReference type="EMBL" id="KNC52862.1"/>
    </source>
</evidence>
<dbReference type="Gene3D" id="3.50.50.60">
    <property type="entry name" value="FAD/NAD(P)-binding domain"/>
    <property type="match status" value="1"/>
</dbReference>
<feature type="domain" description="BTB" evidence="2">
    <location>
        <begin position="343"/>
        <end position="460"/>
    </location>
</feature>
<dbReference type="SMART" id="SM00225">
    <property type="entry name" value="BTB"/>
    <property type="match status" value="2"/>
</dbReference>
<proteinExistence type="predicted"/>
<reference evidence="3 4" key="1">
    <citation type="submission" date="2010-05" db="EMBL/GenBank/DDBJ databases">
        <title>The Genome Sequence of Thecamonas trahens ATCC 50062.</title>
        <authorList>
            <consortium name="The Broad Institute Genome Sequencing Platform"/>
            <person name="Russ C."/>
            <person name="Cuomo C."/>
            <person name="Shea T."/>
            <person name="Young S.K."/>
            <person name="Zeng Q."/>
            <person name="Koehrsen M."/>
            <person name="Haas B."/>
            <person name="Borodovsky M."/>
            <person name="Guigo R."/>
            <person name="Alvarado L."/>
            <person name="Berlin A."/>
            <person name="Bochicchio J."/>
            <person name="Borenstein D."/>
            <person name="Chapman S."/>
            <person name="Chen Z."/>
            <person name="Freedman E."/>
            <person name="Gellesch M."/>
            <person name="Goldberg J."/>
            <person name="Griggs A."/>
            <person name="Gujja S."/>
            <person name="Heilman E."/>
            <person name="Heiman D."/>
            <person name="Hepburn T."/>
            <person name="Howarth C."/>
            <person name="Jen D."/>
            <person name="Larson L."/>
            <person name="Mehta T."/>
            <person name="Park D."/>
            <person name="Pearson M."/>
            <person name="Roberts A."/>
            <person name="Saif S."/>
            <person name="Shenoy N."/>
            <person name="Sisk P."/>
            <person name="Stolte C."/>
            <person name="Sykes S."/>
            <person name="Thomson T."/>
            <person name="Walk T."/>
            <person name="White J."/>
            <person name="Yandava C."/>
            <person name="Burger G."/>
            <person name="Gray M.W."/>
            <person name="Holland P.W.H."/>
            <person name="King N."/>
            <person name="Lang F.B.F."/>
            <person name="Roger A.J."/>
            <person name="Ruiz-Trillo I."/>
            <person name="Lander E."/>
            <person name="Nusbaum C."/>
        </authorList>
    </citation>
    <scope>NUCLEOTIDE SEQUENCE [LARGE SCALE GENOMIC DNA]</scope>
    <source>
        <strain evidence="3 4">ATCC 50062</strain>
    </source>
</reference>
<dbReference type="InterPro" id="IPR029731">
    <property type="entry name" value="OSGIN1/2"/>
</dbReference>
<gene>
    <name evidence="3" type="ORF">AMSG_09014</name>
</gene>
<dbReference type="GO" id="GO:0051260">
    <property type="term" value="P:protein homooligomerization"/>
    <property type="evidence" value="ECO:0007669"/>
    <property type="project" value="InterPro"/>
</dbReference>
<dbReference type="OrthoDB" id="9989223at2759"/>
<dbReference type="InterPro" id="IPR011333">
    <property type="entry name" value="SKP1/BTB/POZ_sf"/>
</dbReference>
<dbReference type="InterPro" id="IPR003131">
    <property type="entry name" value="T1-type_BTB"/>
</dbReference>
<evidence type="ECO:0000259" key="2">
    <source>
        <dbReference type="SMART" id="SM00225"/>
    </source>
</evidence>
<organism evidence="3 4">
    <name type="scientific">Thecamonas trahens ATCC 50062</name>
    <dbReference type="NCBI Taxonomy" id="461836"/>
    <lineage>
        <taxon>Eukaryota</taxon>
        <taxon>Apusozoa</taxon>
        <taxon>Apusomonadida</taxon>
        <taxon>Apusomonadidae</taxon>
        <taxon>Thecamonas</taxon>
    </lineage>
</organism>